<evidence type="ECO:0000313" key="5">
    <source>
        <dbReference type="Proteomes" id="UP000289166"/>
    </source>
</evidence>
<protein>
    <submittedName>
        <fullName evidence="4">DUF348 domain-containing protein</fullName>
    </submittedName>
</protein>
<dbReference type="PANTHER" id="PTHR39160">
    <property type="entry name" value="CELL WALL-BINDING PROTEIN YOCH"/>
    <property type="match status" value="1"/>
</dbReference>
<dbReference type="EMBL" id="RLII01000007">
    <property type="protein sequence ID" value="RXE59305.1"/>
    <property type="molecule type" value="Genomic_DNA"/>
</dbReference>
<dbReference type="PANTHER" id="PTHR39160:SF4">
    <property type="entry name" value="RESUSCITATION-PROMOTING FACTOR RPFB"/>
    <property type="match status" value="1"/>
</dbReference>
<feature type="domain" description="G5" evidence="3">
    <location>
        <begin position="153"/>
        <end position="233"/>
    </location>
</feature>
<keyword evidence="2" id="KW-0812">Transmembrane</keyword>
<dbReference type="Pfam" id="PF03990">
    <property type="entry name" value="DUF348"/>
    <property type="match status" value="2"/>
</dbReference>
<dbReference type="GO" id="GO:0019867">
    <property type="term" value="C:outer membrane"/>
    <property type="evidence" value="ECO:0007669"/>
    <property type="project" value="InterPro"/>
</dbReference>
<dbReference type="GO" id="GO:0004553">
    <property type="term" value="F:hydrolase activity, hydrolyzing O-glycosyl compounds"/>
    <property type="evidence" value="ECO:0007669"/>
    <property type="project" value="InterPro"/>
</dbReference>
<keyword evidence="2" id="KW-0472">Membrane</keyword>
<comment type="caution">
    <text evidence="4">The sequence shown here is derived from an EMBL/GenBank/DDBJ whole genome shotgun (WGS) entry which is preliminary data.</text>
</comment>
<name>A0A4Q0I663_9FIRM</name>
<keyword evidence="2" id="KW-1133">Transmembrane helix</keyword>
<dbReference type="InterPro" id="IPR051933">
    <property type="entry name" value="Resuscitation_pf_RpfB"/>
</dbReference>
<dbReference type="Gene3D" id="2.40.40.10">
    <property type="entry name" value="RlpA-like domain"/>
    <property type="match status" value="1"/>
</dbReference>
<dbReference type="InterPro" id="IPR011098">
    <property type="entry name" value="G5_dom"/>
</dbReference>
<evidence type="ECO:0000256" key="1">
    <source>
        <dbReference type="ARBA" id="ARBA00022729"/>
    </source>
</evidence>
<dbReference type="Pfam" id="PF07501">
    <property type="entry name" value="G5"/>
    <property type="match status" value="1"/>
</dbReference>
<dbReference type="SUPFAM" id="SSF50685">
    <property type="entry name" value="Barwin-like endoglucanases"/>
    <property type="match status" value="1"/>
</dbReference>
<dbReference type="RefSeq" id="WP_069195088.1">
    <property type="nucleotide sequence ID" value="NZ_RLII01000007.1"/>
</dbReference>
<keyword evidence="1" id="KW-0732">Signal</keyword>
<proteinExistence type="predicted"/>
<dbReference type="InterPro" id="IPR007137">
    <property type="entry name" value="DUF348"/>
</dbReference>
<dbReference type="OrthoDB" id="9798935at2"/>
<dbReference type="GO" id="GO:0009254">
    <property type="term" value="P:peptidoglycan turnover"/>
    <property type="evidence" value="ECO:0007669"/>
    <property type="project" value="InterPro"/>
</dbReference>
<dbReference type="InterPro" id="IPR036908">
    <property type="entry name" value="RlpA-like_sf"/>
</dbReference>
<dbReference type="CDD" id="cd22786">
    <property type="entry name" value="DPBB_YuiC-like"/>
    <property type="match status" value="1"/>
</dbReference>
<dbReference type="Proteomes" id="UP000289166">
    <property type="component" value="Unassembled WGS sequence"/>
</dbReference>
<keyword evidence="5" id="KW-1185">Reference proteome</keyword>
<evidence type="ECO:0000313" key="4">
    <source>
        <dbReference type="EMBL" id="RXE59305.1"/>
    </source>
</evidence>
<accession>A0A4Q0I663</accession>
<gene>
    <name evidence="4" type="ORF">EFD62_08015</name>
</gene>
<evidence type="ECO:0000259" key="3">
    <source>
        <dbReference type="PROSITE" id="PS51109"/>
    </source>
</evidence>
<dbReference type="PROSITE" id="PS51109">
    <property type="entry name" value="G5"/>
    <property type="match status" value="1"/>
</dbReference>
<dbReference type="Gene3D" id="2.20.230.10">
    <property type="entry name" value="Resuscitation-promoting factor rpfb"/>
    <property type="match status" value="1"/>
</dbReference>
<dbReference type="AlphaFoldDB" id="A0A4Q0I663"/>
<sequence>MSPLLKNIKRYVSFKLLAVAVIAFVVAVMAGVGVYYRCQKEVVINLDDKQFVVKTMKSTVKEVLKQNGINLDENDYISLPLDTKLQSKKDNVINIKSAVPVTVIADGREIQLMTSKQTVREALQDDLINLTHLDRVEGADLDDEIVKDMKLKVVRVKKELVSQNEIIPCDVIRRENDSMDKGDFKVVKEGKDGVREKVYMVSYEDGKEVNKQILSDTVVSSPETKIVEFGTILNYTTARGEKFRYKKVMTMNATAYTASYEDTGKTPDHPEFGITYTGVRARKGIIAVDPKVIPLGTKVYIEGLGDVPDYGYAVAADIGSAVKGNLIDLYMDDRQTVKRWGVKKVRVYILYD</sequence>
<organism evidence="4 5">
    <name type="scientific">Acetivibrio mesophilus</name>
    <dbReference type="NCBI Taxonomy" id="2487273"/>
    <lineage>
        <taxon>Bacteria</taxon>
        <taxon>Bacillati</taxon>
        <taxon>Bacillota</taxon>
        <taxon>Clostridia</taxon>
        <taxon>Eubacteriales</taxon>
        <taxon>Oscillospiraceae</taxon>
        <taxon>Acetivibrio</taxon>
    </lineage>
</organism>
<reference evidence="5" key="1">
    <citation type="submission" date="2018-11" db="EMBL/GenBank/DDBJ databases">
        <title>Genome sequencing of a novel mesophilic and cellulolytic organism within the genus Hungateiclostridium.</title>
        <authorList>
            <person name="Rettenmaier R."/>
            <person name="Liebl W."/>
            <person name="Zverlov V."/>
        </authorList>
    </citation>
    <scope>NUCLEOTIDE SEQUENCE [LARGE SCALE GENOMIC DNA]</scope>
    <source>
        <strain evidence="5">N2K1</strain>
    </source>
</reference>
<dbReference type="Pfam" id="PF06725">
    <property type="entry name" value="3D"/>
    <property type="match status" value="1"/>
</dbReference>
<feature type="transmembrane region" description="Helical" evidence="2">
    <location>
        <begin position="12"/>
        <end position="36"/>
    </location>
</feature>
<dbReference type="InterPro" id="IPR010611">
    <property type="entry name" value="3D_dom"/>
</dbReference>
<evidence type="ECO:0000256" key="2">
    <source>
        <dbReference type="SAM" id="Phobius"/>
    </source>
</evidence>
<dbReference type="SMART" id="SM01208">
    <property type="entry name" value="G5"/>
    <property type="match status" value="1"/>
</dbReference>